<evidence type="ECO:0000256" key="12">
    <source>
        <dbReference type="ARBA" id="ARBA00022695"/>
    </source>
</evidence>
<dbReference type="EC" id="2.7.7.41" evidence="6 18"/>
<evidence type="ECO:0000256" key="17">
    <source>
        <dbReference type="ARBA" id="ARBA00023264"/>
    </source>
</evidence>
<keyword evidence="9" id="KW-0444">Lipid biosynthesis</keyword>
<keyword evidence="12 18" id="KW-0548">Nucleotidyltransferase</keyword>
<proteinExistence type="inferred from homology"/>
<evidence type="ECO:0000256" key="11">
    <source>
        <dbReference type="ARBA" id="ARBA00022692"/>
    </source>
</evidence>
<feature type="transmembrane region" description="Helical" evidence="19">
    <location>
        <begin position="86"/>
        <end position="102"/>
    </location>
</feature>
<dbReference type="RefSeq" id="WP_193179268.1">
    <property type="nucleotide sequence ID" value="NZ_JACVXA010000005.1"/>
</dbReference>
<comment type="pathway">
    <text evidence="3 18">Phospholipid metabolism; CDP-diacylglycerol biosynthesis; CDP-diacylglycerol from sn-glycerol 3-phosphate: step 3/3.</text>
</comment>
<feature type="transmembrane region" description="Helical" evidence="19">
    <location>
        <begin position="20"/>
        <end position="53"/>
    </location>
</feature>
<dbReference type="GO" id="GO:0016024">
    <property type="term" value="P:CDP-diacylglycerol biosynthetic process"/>
    <property type="evidence" value="ECO:0007669"/>
    <property type="project" value="UniProtKB-UniPathway"/>
</dbReference>
<gene>
    <name evidence="20" type="ORF">ICN82_02525</name>
</gene>
<keyword evidence="16" id="KW-0594">Phospholipid biosynthesis</keyword>
<evidence type="ECO:0000256" key="14">
    <source>
        <dbReference type="ARBA" id="ARBA00023098"/>
    </source>
</evidence>
<comment type="subcellular location">
    <subcellularLocation>
        <location evidence="2">Cell membrane</location>
        <topology evidence="2">Multi-pass membrane protein</topology>
    </subcellularLocation>
</comment>
<comment type="similarity">
    <text evidence="5 18">Belongs to the CDS family.</text>
</comment>
<keyword evidence="8" id="KW-1003">Cell membrane</keyword>
<evidence type="ECO:0000256" key="7">
    <source>
        <dbReference type="ARBA" id="ARBA00019373"/>
    </source>
</evidence>
<evidence type="ECO:0000313" key="21">
    <source>
        <dbReference type="Proteomes" id="UP000609121"/>
    </source>
</evidence>
<keyword evidence="15 19" id="KW-0472">Membrane</keyword>
<evidence type="ECO:0000256" key="15">
    <source>
        <dbReference type="ARBA" id="ARBA00023136"/>
    </source>
</evidence>
<dbReference type="GO" id="GO:0004605">
    <property type="term" value="F:phosphatidate cytidylyltransferase activity"/>
    <property type="evidence" value="ECO:0007669"/>
    <property type="project" value="UniProtKB-EC"/>
</dbReference>
<evidence type="ECO:0000256" key="9">
    <source>
        <dbReference type="ARBA" id="ARBA00022516"/>
    </source>
</evidence>
<keyword evidence="13 19" id="KW-1133">Transmembrane helix</keyword>
<evidence type="ECO:0000256" key="4">
    <source>
        <dbReference type="ARBA" id="ARBA00005189"/>
    </source>
</evidence>
<keyword evidence="14" id="KW-0443">Lipid metabolism</keyword>
<reference evidence="20" key="1">
    <citation type="submission" date="2020-09" db="EMBL/GenBank/DDBJ databases">
        <title>A novel bacterium of genus Mangrovicoccus, isolated from South China Sea.</title>
        <authorList>
            <person name="Huang H."/>
            <person name="Mo K."/>
            <person name="Hu Y."/>
        </authorList>
    </citation>
    <scope>NUCLEOTIDE SEQUENCE</scope>
    <source>
        <strain evidence="20">HB182678</strain>
    </source>
</reference>
<dbReference type="Proteomes" id="UP000609121">
    <property type="component" value="Unassembled WGS sequence"/>
</dbReference>
<evidence type="ECO:0000256" key="3">
    <source>
        <dbReference type="ARBA" id="ARBA00005119"/>
    </source>
</evidence>
<feature type="transmembrane region" description="Helical" evidence="19">
    <location>
        <begin position="109"/>
        <end position="128"/>
    </location>
</feature>
<dbReference type="GO" id="GO:0005886">
    <property type="term" value="C:plasma membrane"/>
    <property type="evidence" value="ECO:0007669"/>
    <property type="project" value="UniProtKB-SubCell"/>
</dbReference>
<evidence type="ECO:0000256" key="2">
    <source>
        <dbReference type="ARBA" id="ARBA00004651"/>
    </source>
</evidence>
<evidence type="ECO:0000256" key="10">
    <source>
        <dbReference type="ARBA" id="ARBA00022679"/>
    </source>
</evidence>
<dbReference type="AlphaFoldDB" id="A0A8J7CGF9"/>
<dbReference type="PROSITE" id="PS01315">
    <property type="entry name" value="CDS"/>
    <property type="match status" value="1"/>
</dbReference>
<protein>
    <recommendedName>
        <fullName evidence="7 18">Phosphatidate cytidylyltransferase</fullName>
        <ecNumber evidence="6 18">2.7.7.41</ecNumber>
    </recommendedName>
</protein>
<organism evidence="20 21">
    <name type="scientific">Mangrovicoccus algicola</name>
    <dbReference type="NCBI Taxonomy" id="2771008"/>
    <lineage>
        <taxon>Bacteria</taxon>
        <taxon>Pseudomonadati</taxon>
        <taxon>Pseudomonadota</taxon>
        <taxon>Alphaproteobacteria</taxon>
        <taxon>Rhodobacterales</taxon>
        <taxon>Paracoccaceae</taxon>
        <taxon>Mangrovicoccus</taxon>
    </lineage>
</organism>
<evidence type="ECO:0000256" key="5">
    <source>
        <dbReference type="ARBA" id="ARBA00010185"/>
    </source>
</evidence>
<dbReference type="Pfam" id="PF01148">
    <property type="entry name" value="CTP_transf_1"/>
    <property type="match status" value="1"/>
</dbReference>
<dbReference type="UniPathway" id="UPA00557">
    <property type="reaction ID" value="UER00614"/>
</dbReference>
<comment type="pathway">
    <text evidence="4">Lipid metabolism.</text>
</comment>
<evidence type="ECO:0000256" key="13">
    <source>
        <dbReference type="ARBA" id="ARBA00022989"/>
    </source>
</evidence>
<evidence type="ECO:0000256" key="16">
    <source>
        <dbReference type="ARBA" id="ARBA00023209"/>
    </source>
</evidence>
<keyword evidence="10 18" id="KW-0808">Transferase</keyword>
<dbReference type="PANTHER" id="PTHR46382:SF1">
    <property type="entry name" value="PHOSPHATIDATE CYTIDYLYLTRANSFERASE"/>
    <property type="match status" value="1"/>
</dbReference>
<dbReference type="EMBL" id="JACVXA010000005">
    <property type="protein sequence ID" value="MBE3637080.1"/>
    <property type="molecule type" value="Genomic_DNA"/>
</dbReference>
<feature type="transmembrane region" description="Helical" evidence="19">
    <location>
        <begin position="173"/>
        <end position="192"/>
    </location>
</feature>
<comment type="catalytic activity">
    <reaction evidence="1 18">
        <text>a 1,2-diacyl-sn-glycero-3-phosphate + CTP + H(+) = a CDP-1,2-diacyl-sn-glycerol + diphosphate</text>
        <dbReference type="Rhea" id="RHEA:16229"/>
        <dbReference type="ChEBI" id="CHEBI:15378"/>
        <dbReference type="ChEBI" id="CHEBI:33019"/>
        <dbReference type="ChEBI" id="CHEBI:37563"/>
        <dbReference type="ChEBI" id="CHEBI:58332"/>
        <dbReference type="ChEBI" id="CHEBI:58608"/>
        <dbReference type="EC" id="2.7.7.41"/>
    </reaction>
</comment>
<evidence type="ECO:0000256" key="6">
    <source>
        <dbReference type="ARBA" id="ARBA00012487"/>
    </source>
</evidence>
<feature type="transmembrane region" description="Helical" evidence="19">
    <location>
        <begin position="65"/>
        <end position="80"/>
    </location>
</feature>
<feature type="transmembrane region" description="Helical" evidence="19">
    <location>
        <begin position="134"/>
        <end position="152"/>
    </location>
</feature>
<name>A0A8J7CGF9_9RHOB</name>
<evidence type="ECO:0000256" key="1">
    <source>
        <dbReference type="ARBA" id="ARBA00001698"/>
    </source>
</evidence>
<evidence type="ECO:0000256" key="19">
    <source>
        <dbReference type="SAM" id="Phobius"/>
    </source>
</evidence>
<keyword evidence="17" id="KW-1208">Phospholipid metabolism</keyword>
<dbReference type="InterPro" id="IPR000374">
    <property type="entry name" value="PC_trans"/>
</dbReference>
<evidence type="ECO:0000256" key="18">
    <source>
        <dbReference type="RuleBase" id="RU003938"/>
    </source>
</evidence>
<keyword evidence="21" id="KW-1185">Reference proteome</keyword>
<comment type="caution">
    <text evidence="20">The sequence shown here is derived from an EMBL/GenBank/DDBJ whole genome shotgun (WGS) entry which is preliminary data.</text>
</comment>
<accession>A0A8J7CGF9</accession>
<sequence>MSPAAGPGGSAQMADLGPRLLSGLVMAGLGLGMVAIGGLPLAVFVAAAVGLMVWELARMCGSGEAGLLAGVAGVSSLLAMLLPEGWGVPFLILPAFIGISRLDHRKMSFAIFAVLILLAGFGLVHVRGDFGPAWMAWLILVVVVTDVFGYFAGRLIGGPKFWPKISPKKTWSGTVAGWIGAALTGWAAIAILGGGSEVIGLSIGLSMASQLGDIAESALKRRAGVKDSSNLIPGHGGLFDRFDGMLGATVLFLMVEQVVGFPPAPWG</sequence>
<evidence type="ECO:0000256" key="8">
    <source>
        <dbReference type="ARBA" id="ARBA00022475"/>
    </source>
</evidence>
<keyword evidence="11 18" id="KW-0812">Transmembrane</keyword>
<dbReference type="PANTHER" id="PTHR46382">
    <property type="entry name" value="PHOSPHATIDATE CYTIDYLYLTRANSFERASE"/>
    <property type="match status" value="1"/>
</dbReference>
<evidence type="ECO:0000313" key="20">
    <source>
        <dbReference type="EMBL" id="MBE3637080.1"/>
    </source>
</evidence>